<dbReference type="SUPFAM" id="SSF103473">
    <property type="entry name" value="MFS general substrate transporter"/>
    <property type="match status" value="1"/>
</dbReference>
<feature type="transmembrane region" description="Helical" evidence="2">
    <location>
        <begin position="20"/>
        <end position="44"/>
    </location>
</feature>
<organism evidence="3 4">
    <name type="scientific">Plectus sambesii</name>
    <dbReference type="NCBI Taxonomy" id="2011161"/>
    <lineage>
        <taxon>Eukaryota</taxon>
        <taxon>Metazoa</taxon>
        <taxon>Ecdysozoa</taxon>
        <taxon>Nematoda</taxon>
        <taxon>Chromadorea</taxon>
        <taxon>Plectida</taxon>
        <taxon>Plectina</taxon>
        <taxon>Plectoidea</taxon>
        <taxon>Plectidae</taxon>
        <taxon>Plectus</taxon>
    </lineage>
</organism>
<dbReference type="AlphaFoldDB" id="A0A914UYY7"/>
<dbReference type="Pfam" id="PF03137">
    <property type="entry name" value="OATP"/>
    <property type="match status" value="1"/>
</dbReference>
<dbReference type="WBParaSite" id="PSAMB.scaffold1358size32551.g12629.t1">
    <property type="protein sequence ID" value="PSAMB.scaffold1358size32551.g12629.t1"/>
    <property type="gene ID" value="PSAMB.scaffold1358size32551.g12629"/>
</dbReference>
<feature type="transmembrane region" description="Helical" evidence="2">
    <location>
        <begin position="56"/>
        <end position="79"/>
    </location>
</feature>
<dbReference type="InterPro" id="IPR004156">
    <property type="entry name" value="OATP"/>
</dbReference>
<evidence type="ECO:0000256" key="2">
    <source>
        <dbReference type="SAM" id="Phobius"/>
    </source>
</evidence>
<evidence type="ECO:0000313" key="4">
    <source>
        <dbReference type="WBParaSite" id="PSAMB.scaffold1358size32551.g12629.t1"/>
    </source>
</evidence>
<dbReference type="GO" id="GO:0043252">
    <property type="term" value="P:sodium-independent organic anion transport"/>
    <property type="evidence" value="ECO:0007669"/>
    <property type="project" value="TreeGrafter"/>
</dbReference>
<name>A0A914UYY7_9BILA</name>
<keyword evidence="1" id="KW-1015">Disulfide bond</keyword>
<dbReference type="GO" id="GO:0015347">
    <property type="term" value="F:sodium-independent organic anion transmembrane transporter activity"/>
    <property type="evidence" value="ECO:0007669"/>
    <property type="project" value="TreeGrafter"/>
</dbReference>
<evidence type="ECO:0000256" key="1">
    <source>
        <dbReference type="ARBA" id="ARBA00023157"/>
    </source>
</evidence>
<feature type="transmembrane region" description="Helical" evidence="2">
    <location>
        <begin position="111"/>
        <end position="130"/>
    </location>
</feature>
<keyword evidence="2" id="KW-0812">Transmembrane</keyword>
<keyword evidence="3" id="KW-1185">Reference proteome</keyword>
<dbReference type="PANTHER" id="PTHR11388">
    <property type="entry name" value="ORGANIC ANION TRANSPORTER"/>
    <property type="match status" value="1"/>
</dbReference>
<keyword evidence="2" id="KW-0472">Membrane</keyword>
<reference evidence="4" key="1">
    <citation type="submission" date="2022-11" db="UniProtKB">
        <authorList>
            <consortium name="WormBaseParasite"/>
        </authorList>
    </citation>
    <scope>IDENTIFICATION</scope>
</reference>
<accession>A0A914UYY7</accession>
<dbReference type="GO" id="GO:0016323">
    <property type="term" value="C:basolateral plasma membrane"/>
    <property type="evidence" value="ECO:0007669"/>
    <property type="project" value="TreeGrafter"/>
</dbReference>
<keyword evidence="2" id="KW-1133">Transmembrane helix</keyword>
<proteinExistence type="predicted"/>
<protein>
    <submittedName>
        <fullName evidence="4">Uncharacterized protein</fullName>
    </submittedName>
</protein>
<dbReference type="PANTHER" id="PTHR11388:SF142">
    <property type="entry name" value="SOLUTE CARRIER ORGANIC ANION TRANSPORTER FAMILY MEMBER 5A1"/>
    <property type="match status" value="1"/>
</dbReference>
<dbReference type="InterPro" id="IPR036259">
    <property type="entry name" value="MFS_trans_sf"/>
</dbReference>
<dbReference type="Proteomes" id="UP000887566">
    <property type="component" value="Unplaced"/>
</dbReference>
<sequence length="152" mass="16852">MPAILSDLGLCSTDCGRLGLYFAITWVGLFIGNLFFMSTMMVVLRCVYDDQKAMALSVASCITNILGFIPAPILFGWLIDSACVTWHSRCTEDRGNCVIYDNNTFRFNFHIGNAGFQALAVIAAILCYVISRSRKLPEEEYADQSSVDHSIT</sequence>
<evidence type="ECO:0000313" key="3">
    <source>
        <dbReference type="Proteomes" id="UP000887566"/>
    </source>
</evidence>